<evidence type="ECO:0000313" key="2">
    <source>
        <dbReference type="Proteomes" id="UP001076464"/>
    </source>
</evidence>
<accession>A0ACC6CBJ8</accession>
<keyword evidence="2" id="KW-1185">Reference proteome</keyword>
<evidence type="ECO:0000313" key="1">
    <source>
        <dbReference type="EMBL" id="MCY4745837.1"/>
    </source>
</evidence>
<name>A0ACC6CBJ8_9BURK</name>
<gene>
    <name evidence="1" type="ORF">NYO99_12710</name>
</gene>
<proteinExistence type="predicted"/>
<sequence length="159" mass="17675">MCATPDLDLLPLQRAWHVAAQRDDEARYQHRLLAVLLVAQHHSCMHVGAWLACSPRSIERWVSAYRSGGCAALHMLRAGGRPARLTAIQQMRLSADLAGPPSAVGFVQTGWCGKLLVTHLSRSYGLALSLRQCQRMIRQSHLEHGETAAMRQGLRRYEG</sequence>
<dbReference type="Proteomes" id="UP001076464">
    <property type="component" value="Unassembled WGS sequence"/>
</dbReference>
<organism evidence="1 2">
    <name type="scientific">Roseateles hydrophilus</name>
    <dbReference type="NCBI Taxonomy" id="2975054"/>
    <lineage>
        <taxon>Bacteria</taxon>
        <taxon>Pseudomonadati</taxon>
        <taxon>Pseudomonadota</taxon>
        <taxon>Betaproteobacteria</taxon>
        <taxon>Burkholderiales</taxon>
        <taxon>Sphaerotilaceae</taxon>
        <taxon>Roseateles</taxon>
    </lineage>
</organism>
<dbReference type="EMBL" id="JAPPUY010000003">
    <property type="protein sequence ID" value="MCY4745837.1"/>
    <property type="molecule type" value="Genomic_DNA"/>
</dbReference>
<comment type="caution">
    <text evidence="1">The sequence shown here is derived from an EMBL/GenBank/DDBJ whole genome shotgun (WGS) entry which is preliminary data.</text>
</comment>
<protein>
    <submittedName>
        <fullName evidence="1">Helix-turn-helix domain-containing protein</fullName>
    </submittedName>
</protein>
<reference evidence="1" key="1">
    <citation type="submission" date="2022-08" db="EMBL/GenBank/DDBJ databases">
        <title>Genome sequencing of Pelomonas sp. UHG3.</title>
        <authorList>
            <person name="So Y."/>
        </authorList>
    </citation>
    <scope>NUCLEOTIDE SEQUENCE</scope>
    <source>
        <strain evidence="1">UHG3</strain>
    </source>
</reference>